<sequence length="398" mass="44388">MDSLSNQSLVVYRLKRLSFACIQAIHHNRNQLKDQLLMTAEESSASATILLQVLVLLLDPKLPRACKTVGYLMQRNVFSLFREVILAAKENMDGEGSSGKVSALEHLLACMISHVGQSPYICTNVDPQRSFSFQILTIPFLWQKFPYLKEVFSSRSLIQYYTNQMALCMQNRANVLPSDILNEFPGYACILGNILETTGVALSKPECSFEMALDLAAVTTFLLVALPPIKSSSRESSTVGEDDMIVGDESVEIILDDNLQQQITMLLIHVSLCNSKGSNFVSSEQTNVLFGGISMVHGSHNEGPDDKEVAAVASSCAFLHVTFNTLPLGRIMTVLAYRTELVPVFWSFMKRSHQNQKWSSFPESFSYLLGDAPGRLLPLHMLMIVDNEEFMSRRSHCL</sequence>
<dbReference type="PANTHER" id="PTHR45700:SF6">
    <property type="entry name" value="E3 UBIQUITIN-PROTEIN LIGASE UPL6"/>
    <property type="match status" value="1"/>
</dbReference>
<comment type="caution">
    <text evidence="4">The sequence shown here is derived from an EMBL/GenBank/DDBJ whole genome shotgun (WGS) entry which is preliminary data.</text>
</comment>
<evidence type="ECO:0000313" key="4">
    <source>
        <dbReference type="EMBL" id="KAE8698312.1"/>
    </source>
</evidence>
<dbReference type="PANTHER" id="PTHR45700">
    <property type="entry name" value="UBIQUITIN-PROTEIN LIGASE E3C"/>
    <property type="match status" value="1"/>
</dbReference>
<accession>A0A6A3A4Z3</accession>
<evidence type="ECO:0000256" key="1">
    <source>
        <dbReference type="ARBA" id="ARBA00000885"/>
    </source>
</evidence>
<evidence type="ECO:0000313" key="5">
    <source>
        <dbReference type="Proteomes" id="UP000436088"/>
    </source>
</evidence>
<dbReference type="GO" id="GO:0061630">
    <property type="term" value="F:ubiquitin protein ligase activity"/>
    <property type="evidence" value="ECO:0007669"/>
    <property type="project" value="UniProtKB-EC"/>
</dbReference>
<comment type="catalytic activity">
    <reaction evidence="1">
        <text>S-ubiquitinyl-[E2 ubiquitin-conjugating enzyme]-L-cysteine + [acceptor protein]-L-lysine = [E2 ubiquitin-conjugating enzyme]-L-cysteine + N(6)-ubiquitinyl-[acceptor protein]-L-lysine.</text>
        <dbReference type="EC" id="2.3.2.26"/>
    </reaction>
</comment>
<dbReference type="EMBL" id="VEPZ02001045">
    <property type="protein sequence ID" value="KAE8698312.1"/>
    <property type="molecule type" value="Genomic_DNA"/>
</dbReference>
<dbReference type="AlphaFoldDB" id="A0A6A3A4Z3"/>
<organism evidence="4 5">
    <name type="scientific">Hibiscus syriacus</name>
    <name type="common">Rose of Sharon</name>
    <dbReference type="NCBI Taxonomy" id="106335"/>
    <lineage>
        <taxon>Eukaryota</taxon>
        <taxon>Viridiplantae</taxon>
        <taxon>Streptophyta</taxon>
        <taxon>Embryophyta</taxon>
        <taxon>Tracheophyta</taxon>
        <taxon>Spermatophyta</taxon>
        <taxon>Magnoliopsida</taxon>
        <taxon>eudicotyledons</taxon>
        <taxon>Gunneridae</taxon>
        <taxon>Pentapetalae</taxon>
        <taxon>rosids</taxon>
        <taxon>malvids</taxon>
        <taxon>Malvales</taxon>
        <taxon>Malvaceae</taxon>
        <taxon>Malvoideae</taxon>
        <taxon>Hibiscus</taxon>
    </lineage>
</organism>
<keyword evidence="5" id="KW-1185">Reference proteome</keyword>
<gene>
    <name evidence="4" type="ORF">F3Y22_tig00110599pilonHSYRG00032</name>
</gene>
<dbReference type="Proteomes" id="UP000436088">
    <property type="component" value="Unassembled WGS sequence"/>
</dbReference>
<evidence type="ECO:0000256" key="2">
    <source>
        <dbReference type="ARBA" id="ARBA00012485"/>
    </source>
</evidence>
<dbReference type="EC" id="2.3.2.26" evidence="2"/>
<dbReference type="InterPro" id="IPR044611">
    <property type="entry name" value="E3A/B/C-like"/>
</dbReference>
<name>A0A6A3A4Z3_HIBSY</name>
<keyword evidence="3" id="KW-0808">Transferase</keyword>
<dbReference type="GO" id="GO:0006511">
    <property type="term" value="P:ubiquitin-dependent protein catabolic process"/>
    <property type="evidence" value="ECO:0007669"/>
    <property type="project" value="TreeGrafter"/>
</dbReference>
<dbReference type="GO" id="GO:0000209">
    <property type="term" value="P:protein polyubiquitination"/>
    <property type="evidence" value="ECO:0007669"/>
    <property type="project" value="InterPro"/>
</dbReference>
<evidence type="ECO:0000256" key="3">
    <source>
        <dbReference type="ARBA" id="ARBA00022679"/>
    </source>
</evidence>
<protein>
    <recommendedName>
        <fullName evidence="2">HECT-type E3 ubiquitin transferase</fullName>
        <ecNumber evidence="2">2.3.2.26</ecNumber>
    </recommendedName>
</protein>
<reference evidence="4" key="1">
    <citation type="submission" date="2019-09" db="EMBL/GenBank/DDBJ databases">
        <title>Draft genome information of white flower Hibiscus syriacus.</title>
        <authorList>
            <person name="Kim Y.-M."/>
        </authorList>
    </citation>
    <scope>NUCLEOTIDE SEQUENCE [LARGE SCALE GENOMIC DNA]</scope>
    <source>
        <strain evidence="4">YM2019G1</strain>
    </source>
</reference>
<proteinExistence type="predicted"/>